<proteinExistence type="predicted"/>
<dbReference type="InterPro" id="IPR051012">
    <property type="entry name" value="CellSynth/LPSAsmb/PSIAsmb"/>
</dbReference>
<dbReference type="InterPro" id="IPR011990">
    <property type="entry name" value="TPR-like_helical_dom_sf"/>
</dbReference>
<gene>
    <name evidence="4" type="ORF">BGZ70_002612</name>
</gene>
<dbReference type="AlphaFoldDB" id="A0A9P6LWW8"/>
<accession>A0A9P6LWW8</accession>
<evidence type="ECO:0000256" key="3">
    <source>
        <dbReference type="PROSITE-ProRule" id="PRU00339"/>
    </source>
</evidence>
<dbReference type="Pfam" id="PF00515">
    <property type="entry name" value="TPR_1"/>
    <property type="match status" value="1"/>
</dbReference>
<dbReference type="EMBL" id="JAAAHY010001648">
    <property type="protein sequence ID" value="KAF9947579.1"/>
    <property type="molecule type" value="Genomic_DNA"/>
</dbReference>
<evidence type="ECO:0000313" key="5">
    <source>
        <dbReference type="Proteomes" id="UP000738359"/>
    </source>
</evidence>
<keyword evidence="2 3" id="KW-0802">TPR repeat</keyword>
<dbReference type="Proteomes" id="UP000738359">
    <property type="component" value="Unassembled WGS sequence"/>
</dbReference>
<dbReference type="SMART" id="SM00028">
    <property type="entry name" value="TPR"/>
    <property type="match status" value="3"/>
</dbReference>
<dbReference type="Gene3D" id="1.25.40.10">
    <property type="entry name" value="Tetratricopeptide repeat domain"/>
    <property type="match status" value="1"/>
</dbReference>
<evidence type="ECO:0000256" key="1">
    <source>
        <dbReference type="ARBA" id="ARBA00022737"/>
    </source>
</evidence>
<dbReference type="PROSITE" id="PS50293">
    <property type="entry name" value="TPR_REGION"/>
    <property type="match status" value="1"/>
</dbReference>
<evidence type="ECO:0000256" key="2">
    <source>
        <dbReference type="ARBA" id="ARBA00022803"/>
    </source>
</evidence>
<comment type="caution">
    <text evidence="4">The sequence shown here is derived from an EMBL/GenBank/DDBJ whole genome shotgun (WGS) entry which is preliminary data.</text>
</comment>
<organism evidence="4 5">
    <name type="scientific">Mortierella alpina</name>
    <name type="common">Oleaginous fungus</name>
    <name type="synonym">Mortierella renispora</name>
    <dbReference type="NCBI Taxonomy" id="64518"/>
    <lineage>
        <taxon>Eukaryota</taxon>
        <taxon>Fungi</taxon>
        <taxon>Fungi incertae sedis</taxon>
        <taxon>Mucoromycota</taxon>
        <taxon>Mortierellomycotina</taxon>
        <taxon>Mortierellomycetes</taxon>
        <taxon>Mortierellales</taxon>
        <taxon>Mortierellaceae</taxon>
        <taxon>Mortierella</taxon>
    </lineage>
</organism>
<dbReference type="SUPFAM" id="SSF48452">
    <property type="entry name" value="TPR-like"/>
    <property type="match status" value="1"/>
</dbReference>
<reference evidence="4" key="1">
    <citation type="journal article" date="2020" name="Fungal Divers.">
        <title>Resolving the Mortierellaceae phylogeny through synthesis of multi-gene phylogenetics and phylogenomics.</title>
        <authorList>
            <person name="Vandepol N."/>
            <person name="Liber J."/>
            <person name="Desiro A."/>
            <person name="Na H."/>
            <person name="Kennedy M."/>
            <person name="Barry K."/>
            <person name="Grigoriev I.V."/>
            <person name="Miller A.N."/>
            <person name="O'Donnell K."/>
            <person name="Stajich J.E."/>
            <person name="Bonito G."/>
        </authorList>
    </citation>
    <scope>NUCLEOTIDE SEQUENCE</scope>
    <source>
        <strain evidence="4">CK1249</strain>
    </source>
</reference>
<dbReference type="InterPro" id="IPR019734">
    <property type="entry name" value="TPR_rpt"/>
</dbReference>
<protein>
    <recommendedName>
        <fullName evidence="6">TPR-like protein</fullName>
    </recommendedName>
</protein>
<dbReference type="PANTHER" id="PTHR45586">
    <property type="entry name" value="TPR REPEAT-CONTAINING PROTEIN PA4667"/>
    <property type="match status" value="1"/>
</dbReference>
<evidence type="ECO:0000313" key="4">
    <source>
        <dbReference type="EMBL" id="KAF9947579.1"/>
    </source>
</evidence>
<feature type="repeat" description="TPR" evidence="3">
    <location>
        <begin position="113"/>
        <end position="146"/>
    </location>
</feature>
<keyword evidence="5" id="KW-1185">Reference proteome</keyword>
<dbReference type="OrthoDB" id="1926212at2759"/>
<name>A0A9P6LWW8_MORAP</name>
<dbReference type="Pfam" id="PF14559">
    <property type="entry name" value="TPR_19"/>
    <property type="match status" value="1"/>
</dbReference>
<dbReference type="PROSITE" id="PS50005">
    <property type="entry name" value="TPR"/>
    <property type="match status" value="1"/>
</dbReference>
<sequence>MSAFRNALARNAVKAAISGRVLVIQRAPAAVIAARSLSVLASSKNTPSTTAVHNKEQRQGFATSLSFADFSKLDSSLDKAQQYMDEGVSFQNNNMLPLAMSSFQRSLNERPTAAAHYNMGVCYFQLGDYQSSINSFQESLKLSPHHADVHTNIATAHIKLNSNLTQALSHLQAAANIAPQDAEIQFNLAVISEQTGDFDGAINAYKAAVDLGLETANVNLRNVKTKKFAKMAKQAEFQDTKSE</sequence>
<dbReference type="PANTHER" id="PTHR45586:SF1">
    <property type="entry name" value="LIPOPOLYSACCHARIDE ASSEMBLY PROTEIN B"/>
    <property type="match status" value="1"/>
</dbReference>
<evidence type="ECO:0008006" key="6">
    <source>
        <dbReference type="Google" id="ProtNLM"/>
    </source>
</evidence>
<keyword evidence="1" id="KW-0677">Repeat</keyword>